<dbReference type="InterPro" id="IPR012657">
    <property type="entry name" value="23S_rRNA-intervening_sequence"/>
</dbReference>
<organism evidence="1 2">
    <name type="scientific">Hyunsoonleella rubra</name>
    <dbReference type="NCBI Taxonomy" id="1737062"/>
    <lineage>
        <taxon>Bacteria</taxon>
        <taxon>Pseudomonadati</taxon>
        <taxon>Bacteroidota</taxon>
        <taxon>Flavobacteriia</taxon>
        <taxon>Flavobacteriales</taxon>
        <taxon>Flavobacteriaceae</taxon>
    </lineage>
</organism>
<evidence type="ECO:0000313" key="1">
    <source>
        <dbReference type="EMBL" id="MFD2725622.1"/>
    </source>
</evidence>
<proteinExistence type="predicted"/>
<dbReference type="PANTHER" id="PTHR38471">
    <property type="entry name" value="FOUR HELIX BUNDLE PROTEIN"/>
    <property type="match status" value="1"/>
</dbReference>
<dbReference type="PANTHER" id="PTHR38471:SF2">
    <property type="entry name" value="FOUR HELIX BUNDLE PROTEIN"/>
    <property type="match status" value="1"/>
</dbReference>
<dbReference type="CDD" id="cd16377">
    <property type="entry name" value="23S_rRNA_IVP_like"/>
    <property type="match status" value="1"/>
</dbReference>
<dbReference type="Pfam" id="PF05635">
    <property type="entry name" value="23S_rRNA_IVP"/>
    <property type="match status" value="1"/>
</dbReference>
<name>A0ABW5T8Q4_9FLAO</name>
<comment type="caution">
    <text evidence="1">The sequence shown here is derived from an EMBL/GenBank/DDBJ whole genome shotgun (WGS) entry which is preliminary data.</text>
</comment>
<accession>A0ABW5T8Q4</accession>
<dbReference type="Proteomes" id="UP001597476">
    <property type="component" value="Unassembled WGS sequence"/>
</dbReference>
<gene>
    <name evidence="1" type="ORF">ACFSR8_05305</name>
</gene>
<dbReference type="RefSeq" id="WP_380289791.1">
    <property type="nucleotide sequence ID" value="NZ_JBHULY010000007.1"/>
</dbReference>
<evidence type="ECO:0000313" key="2">
    <source>
        <dbReference type="Proteomes" id="UP001597476"/>
    </source>
</evidence>
<dbReference type="NCBIfam" id="TIGR02436">
    <property type="entry name" value="four helix bundle protein"/>
    <property type="match status" value="1"/>
</dbReference>
<protein>
    <submittedName>
        <fullName evidence="1">Four helix bundle protein</fullName>
    </submittedName>
</protein>
<dbReference type="EMBL" id="JBHULY010000007">
    <property type="protein sequence ID" value="MFD2725622.1"/>
    <property type="molecule type" value="Genomic_DNA"/>
</dbReference>
<dbReference type="InterPro" id="IPR036583">
    <property type="entry name" value="23S_rRNA_IVS_sf"/>
</dbReference>
<sequence>MRNFRDLDVWKDSIALVKEIYILIDKLPSSEKFGLKSQISRCAVSIPANIAEGSAKDSQKDFIRYLQISLGSAFELETHIIICKELSFILPKDEKEIMEKLNILQKRINALIKYSKSQI</sequence>
<keyword evidence="2" id="KW-1185">Reference proteome</keyword>
<reference evidence="2" key="1">
    <citation type="journal article" date="2019" name="Int. J. Syst. Evol. Microbiol.">
        <title>The Global Catalogue of Microorganisms (GCM) 10K type strain sequencing project: providing services to taxonomists for standard genome sequencing and annotation.</title>
        <authorList>
            <consortium name="The Broad Institute Genomics Platform"/>
            <consortium name="The Broad Institute Genome Sequencing Center for Infectious Disease"/>
            <person name="Wu L."/>
            <person name="Ma J."/>
        </authorList>
    </citation>
    <scope>NUCLEOTIDE SEQUENCE [LARGE SCALE GENOMIC DNA]</scope>
    <source>
        <strain evidence="2">KCTC 42398</strain>
    </source>
</reference>
<dbReference type="SUPFAM" id="SSF158446">
    <property type="entry name" value="IVS-encoded protein-like"/>
    <property type="match status" value="1"/>
</dbReference>
<dbReference type="Gene3D" id="1.20.1440.60">
    <property type="entry name" value="23S rRNA-intervening sequence"/>
    <property type="match status" value="1"/>
</dbReference>